<reference evidence="2" key="1">
    <citation type="submission" date="2020-03" db="EMBL/GenBank/DDBJ databases">
        <title>A high-quality chromosome-level genome assembly of a woody plant with both climbing and erect habits, Rhamnella rubrinervis.</title>
        <authorList>
            <person name="Lu Z."/>
            <person name="Yang Y."/>
            <person name="Zhu X."/>
            <person name="Sun Y."/>
        </authorList>
    </citation>
    <scope>NUCLEOTIDE SEQUENCE</scope>
    <source>
        <strain evidence="2">BYM</strain>
        <tissue evidence="2">Leaf</tissue>
    </source>
</reference>
<feature type="compositionally biased region" description="Polar residues" evidence="1">
    <location>
        <begin position="42"/>
        <end position="63"/>
    </location>
</feature>
<accession>A0A8K0MIX0</accession>
<organism evidence="2 3">
    <name type="scientific">Rhamnella rubrinervis</name>
    <dbReference type="NCBI Taxonomy" id="2594499"/>
    <lineage>
        <taxon>Eukaryota</taxon>
        <taxon>Viridiplantae</taxon>
        <taxon>Streptophyta</taxon>
        <taxon>Embryophyta</taxon>
        <taxon>Tracheophyta</taxon>
        <taxon>Spermatophyta</taxon>
        <taxon>Magnoliopsida</taxon>
        <taxon>eudicotyledons</taxon>
        <taxon>Gunneridae</taxon>
        <taxon>Pentapetalae</taxon>
        <taxon>rosids</taxon>
        <taxon>fabids</taxon>
        <taxon>Rosales</taxon>
        <taxon>Rhamnaceae</taxon>
        <taxon>rhamnoid group</taxon>
        <taxon>Rhamneae</taxon>
        <taxon>Rhamnella</taxon>
    </lineage>
</organism>
<name>A0A8K0MIX0_9ROSA</name>
<comment type="caution">
    <text evidence="2">The sequence shown here is derived from an EMBL/GenBank/DDBJ whole genome shotgun (WGS) entry which is preliminary data.</text>
</comment>
<evidence type="ECO:0000313" key="2">
    <source>
        <dbReference type="EMBL" id="KAF3447874.1"/>
    </source>
</evidence>
<protein>
    <submittedName>
        <fullName evidence="2">Uncharacterized protein</fullName>
    </submittedName>
</protein>
<dbReference type="AlphaFoldDB" id="A0A8K0MIX0"/>
<proteinExistence type="predicted"/>
<feature type="compositionally biased region" description="Basic and acidic residues" evidence="1">
    <location>
        <begin position="25"/>
        <end position="37"/>
    </location>
</feature>
<evidence type="ECO:0000256" key="1">
    <source>
        <dbReference type="SAM" id="MobiDB-lite"/>
    </source>
</evidence>
<sequence length="63" mass="6451">MAHIKPSGRSDGDAIVSGVVSGGREAADHRGVAEEGCKVVTPENSKPNSRIELSTNCDGGDQT</sequence>
<evidence type="ECO:0000313" key="3">
    <source>
        <dbReference type="Proteomes" id="UP000796880"/>
    </source>
</evidence>
<dbReference type="Proteomes" id="UP000796880">
    <property type="component" value="Unassembled WGS sequence"/>
</dbReference>
<dbReference type="EMBL" id="VOIH02000004">
    <property type="protein sequence ID" value="KAF3447874.1"/>
    <property type="molecule type" value="Genomic_DNA"/>
</dbReference>
<gene>
    <name evidence="2" type="ORF">FNV43_RR08580</name>
</gene>
<keyword evidence="3" id="KW-1185">Reference proteome</keyword>
<feature type="region of interest" description="Disordered" evidence="1">
    <location>
        <begin position="1"/>
        <end position="63"/>
    </location>
</feature>